<dbReference type="InterPro" id="IPR046538">
    <property type="entry name" value="DUF6603"/>
</dbReference>
<sequence length="1147" mass="125621">MSSAGTFELILKYLAEALVPLSEELSHGFLHEMGVGMPASWHSNGQLTGAINNVQSVSGTLSAAMAELQQAIDDGNTLQIIAKGVVLGERVSSVIHSAIQLGDTVNQMAQGDASLSAAQKAHFQNFFDRFIPRILESMAVRLLEEKVPKFYGVLDFMGFAEKNLINEGSEDFTQPPYLERRLELSRLVDLFNSPASYIQDLTDLGTPTFDGRKLFERIEKITRPLDFPTQIIDVGVQPPIFEMFLLSLQANNAFNPPALGFELRIPGNGQIENNYPLIAPWSLKSSFGGSFAAGIQGVIDIPNSNFILQPPTGEINLTVSNELIANIPGRPMLLVGLPGGTRLEVGKVSFGNTISANWNPSEGTAAFDPSFSLALEEGKLTLDFSGGDGFLSSAIPMEVAEANFSLNANFAADKVMIQGSGGLELQFPTHISLGPLEIESIYFIANLFNPKPVSIELSSSLKLNLGPLAASVDRLGANISFDIPDDGQGNLGPLDFDLSFKPPNGVGLSVDAGVVKGGGYLFFDFDNEEYAGALELTFAEFLSLKAIGLITTKMPDGSDGFSMIIIITAEFTIQLGFGFVFLGAGGLLGLHRTMKLEPLAEGVRTGATSGILFPTNVVENAPKIISDLKVFFPVEEGKFLIGPMVKLGWGTPTLISISLGVIIEIRVNNGGGIERIAILGVLKCILPDEEAALLVLQVSFIGAIDFQKKNAFFFASIFESRVLFITIEGEMGVLVAWGDDSNFVVSVGGFHPRFNPPPLPFPVPKRVALNILNESWGKIRVEGYFAVTTNTVQLGCKLELYFGFSEFKIEGHLAFDALFQFDPFYFVIEISGKVSLKVFGFDLFTISLKFSLEGTSPWRATGYGKLKILFFSFKAKFDKTWGDSKNTKLPPISIIPLLEAELQNIQNWQALEPASTSGLLVSLREVPDSDDSIALHPVGTLRVSQRALPLKIHLDKFGSKKPDDANKLEVEVSGPLQKISDIKESFARAQFQDMKDSKKLSSPAYEKEDGGLELSVTGDQTRFGKITVRHVRYELITIDTAYKRRRRRFFNWSQRLFVHFFANSAVRRVSVSHRVKKEFQPFDEKIDVRAGAYTVAFNKDNKPFNKDATNFESMARADEFINELISDDPHMADAVHTIPNNEVNLVQ</sequence>
<dbReference type="OrthoDB" id="535891at2"/>
<name>A0A3B0C5Y3_9FLAO</name>
<evidence type="ECO:0000259" key="1">
    <source>
        <dbReference type="Pfam" id="PF20248"/>
    </source>
</evidence>
<comment type="caution">
    <text evidence="2">The sequence shown here is derived from an EMBL/GenBank/DDBJ whole genome shotgun (WGS) entry which is preliminary data.</text>
</comment>
<dbReference type="Pfam" id="PF20248">
    <property type="entry name" value="DUF6603"/>
    <property type="match status" value="1"/>
</dbReference>
<reference evidence="2 3" key="1">
    <citation type="submission" date="2018-10" db="EMBL/GenBank/DDBJ databases">
        <title>Ulvibacterium marinum gen. nov., sp. nov., a novel marine bacterium of the family Flavobacteriaceae, isolated from a culture of the green alga Ulva prolifera.</title>
        <authorList>
            <person name="Zhang Z."/>
        </authorList>
    </citation>
    <scope>NUCLEOTIDE SEQUENCE [LARGE SCALE GENOMIC DNA]</scope>
    <source>
        <strain evidence="2 3">CCMM003</strain>
    </source>
</reference>
<proteinExistence type="predicted"/>
<feature type="domain" description="DUF6603" evidence="1">
    <location>
        <begin position="430"/>
        <end position="997"/>
    </location>
</feature>
<organism evidence="2 3">
    <name type="scientific">Ulvibacterium marinum</name>
    <dbReference type="NCBI Taxonomy" id="2419782"/>
    <lineage>
        <taxon>Bacteria</taxon>
        <taxon>Pseudomonadati</taxon>
        <taxon>Bacteroidota</taxon>
        <taxon>Flavobacteriia</taxon>
        <taxon>Flavobacteriales</taxon>
        <taxon>Flavobacteriaceae</taxon>
        <taxon>Ulvibacterium</taxon>
    </lineage>
</organism>
<keyword evidence="3" id="KW-1185">Reference proteome</keyword>
<dbReference type="RefSeq" id="WP_120712173.1">
    <property type="nucleotide sequence ID" value="NZ_RBCJ01000003.1"/>
</dbReference>
<evidence type="ECO:0000313" key="2">
    <source>
        <dbReference type="EMBL" id="RKN79359.1"/>
    </source>
</evidence>
<evidence type="ECO:0000313" key="3">
    <source>
        <dbReference type="Proteomes" id="UP000276603"/>
    </source>
</evidence>
<gene>
    <name evidence="2" type="ORF">D7Z94_13660</name>
</gene>
<dbReference type="EMBL" id="RBCJ01000003">
    <property type="protein sequence ID" value="RKN79359.1"/>
    <property type="molecule type" value="Genomic_DNA"/>
</dbReference>
<dbReference type="AlphaFoldDB" id="A0A3B0C5Y3"/>
<dbReference type="Proteomes" id="UP000276603">
    <property type="component" value="Unassembled WGS sequence"/>
</dbReference>
<accession>A0A3B0C5Y3</accession>
<protein>
    <recommendedName>
        <fullName evidence="1">DUF6603 domain-containing protein</fullName>
    </recommendedName>
</protein>